<accession>A0ACB9A2Q9</accession>
<gene>
    <name evidence="1" type="ORF">L6452_28419</name>
</gene>
<comment type="caution">
    <text evidence="1">The sequence shown here is derived from an EMBL/GenBank/DDBJ whole genome shotgun (WGS) entry which is preliminary data.</text>
</comment>
<keyword evidence="2" id="KW-1185">Reference proteome</keyword>
<sequence>MWWNIPFAHLKALDWICSLAHIYLHCQRLALGLLISSRYQTASSCLDTAAAAIATTAPSSSPSPSPSPVSSNQLA</sequence>
<proteinExistence type="predicted"/>
<reference evidence="2" key="1">
    <citation type="journal article" date="2022" name="Mol. Ecol. Resour.">
        <title>The genomes of chicory, endive, great burdock and yacon provide insights into Asteraceae palaeo-polyploidization history and plant inulin production.</title>
        <authorList>
            <person name="Fan W."/>
            <person name="Wang S."/>
            <person name="Wang H."/>
            <person name="Wang A."/>
            <person name="Jiang F."/>
            <person name="Liu H."/>
            <person name="Zhao H."/>
            <person name="Xu D."/>
            <person name="Zhang Y."/>
        </authorList>
    </citation>
    <scope>NUCLEOTIDE SEQUENCE [LARGE SCALE GENOMIC DNA]</scope>
    <source>
        <strain evidence="2">cv. Niubang</strain>
    </source>
</reference>
<evidence type="ECO:0000313" key="2">
    <source>
        <dbReference type="Proteomes" id="UP001055879"/>
    </source>
</evidence>
<organism evidence="1 2">
    <name type="scientific">Arctium lappa</name>
    <name type="common">Greater burdock</name>
    <name type="synonym">Lappa major</name>
    <dbReference type="NCBI Taxonomy" id="4217"/>
    <lineage>
        <taxon>Eukaryota</taxon>
        <taxon>Viridiplantae</taxon>
        <taxon>Streptophyta</taxon>
        <taxon>Embryophyta</taxon>
        <taxon>Tracheophyta</taxon>
        <taxon>Spermatophyta</taxon>
        <taxon>Magnoliopsida</taxon>
        <taxon>eudicotyledons</taxon>
        <taxon>Gunneridae</taxon>
        <taxon>Pentapetalae</taxon>
        <taxon>asterids</taxon>
        <taxon>campanulids</taxon>
        <taxon>Asterales</taxon>
        <taxon>Asteraceae</taxon>
        <taxon>Carduoideae</taxon>
        <taxon>Cardueae</taxon>
        <taxon>Arctiinae</taxon>
        <taxon>Arctium</taxon>
    </lineage>
</organism>
<dbReference type="EMBL" id="CM042055">
    <property type="protein sequence ID" value="KAI3702670.1"/>
    <property type="molecule type" value="Genomic_DNA"/>
</dbReference>
<evidence type="ECO:0000313" key="1">
    <source>
        <dbReference type="EMBL" id="KAI3702670.1"/>
    </source>
</evidence>
<reference evidence="1 2" key="2">
    <citation type="journal article" date="2022" name="Mol. Ecol. Resour.">
        <title>The genomes of chicory, endive, great burdock and yacon provide insights into Asteraceae paleo-polyploidization history and plant inulin production.</title>
        <authorList>
            <person name="Fan W."/>
            <person name="Wang S."/>
            <person name="Wang H."/>
            <person name="Wang A."/>
            <person name="Jiang F."/>
            <person name="Liu H."/>
            <person name="Zhao H."/>
            <person name="Xu D."/>
            <person name="Zhang Y."/>
        </authorList>
    </citation>
    <scope>NUCLEOTIDE SEQUENCE [LARGE SCALE GENOMIC DNA]</scope>
    <source>
        <strain evidence="2">cv. Niubang</strain>
    </source>
</reference>
<dbReference type="Proteomes" id="UP001055879">
    <property type="component" value="Linkage Group LG09"/>
</dbReference>
<name>A0ACB9A2Q9_ARCLA</name>
<protein>
    <submittedName>
        <fullName evidence="1">Uncharacterized protein</fullName>
    </submittedName>
</protein>